<name>A0A1H4QLN5_RHOJO</name>
<gene>
    <name evidence="2" type="ORF">SAMN04490220_1050</name>
</gene>
<proteinExistence type="predicted"/>
<feature type="transmembrane region" description="Helical" evidence="1">
    <location>
        <begin position="70"/>
        <end position="93"/>
    </location>
</feature>
<keyword evidence="1" id="KW-0812">Transmembrane</keyword>
<protein>
    <submittedName>
        <fullName evidence="2">Uncharacterized protein</fullName>
    </submittedName>
</protein>
<organism evidence="2 3">
    <name type="scientific">Rhodococcus jostii</name>
    <dbReference type="NCBI Taxonomy" id="132919"/>
    <lineage>
        <taxon>Bacteria</taxon>
        <taxon>Bacillati</taxon>
        <taxon>Actinomycetota</taxon>
        <taxon>Actinomycetes</taxon>
        <taxon>Mycobacteriales</taxon>
        <taxon>Nocardiaceae</taxon>
        <taxon>Rhodococcus</taxon>
    </lineage>
</organism>
<dbReference type="Proteomes" id="UP000183407">
    <property type="component" value="Unassembled WGS sequence"/>
</dbReference>
<dbReference type="AlphaFoldDB" id="A0A1H4QLN5"/>
<evidence type="ECO:0000313" key="3">
    <source>
        <dbReference type="Proteomes" id="UP000183407"/>
    </source>
</evidence>
<keyword evidence="1" id="KW-0472">Membrane</keyword>
<sequence length="94" mass="9692">MPGMNMPWMVVVLVAALVVIVASAGVAVTADAVSRRRVHRAAETAAADPESPLRTVDAASRVHDWHRLAVPAWVTCVGASALAVAMVGVLIVVG</sequence>
<reference evidence="3" key="1">
    <citation type="submission" date="2016-10" db="EMBL/GenBank/DDBJ databases">
        <authorList>
            <person name="Varghese N."/>
        </authorList>
    </citation>
    <scope>NUCLEOTIDE SEQUENCE [LARGE SCALE GENOMIC DNA]</scope>
    <source>
        <strain evidence="3">DSM 44719</strain>
    </source>
</reference>
<accession>A0A1H4QLN5</accession>
<evidence type="ECO:0000313" key="2">
    <source>
        <dbReference type="EMBL" id="SEC20504.1"/>
    </source>
</evidence>
<dbReference type="EMBL" id="FNTL01000004">
    <property type="protein sequence ID" value="SEC20504.1"/>
    <property type="molecule type" value="Genomic_DNA"/>
</dbReference>
<keyword evidence="1" id="KW-1133">Transmembrane helix</keyword>
<evidence type="ECO:0000256" key="1">
    <source>
        <dbReference type="SAM" id="Phobius"/>
    </source>
</evidence>